<dbReference type="KEGG" id="bqy:MUS_0238"/>
<dbReference type="EMBL" id="CP003332">
    <property type="protein sequence ID" value="AFJ60320.1"/>
    <property type="molecule type" value="Genomic_DNA"/>
</dbReference>
<organism evidence="1 2">
    <name type="scientific">Bacillus amyloliquefaciens (strain Y2)</name>
    <name type="common">Bacillus amyloliquefaciens subsp. plantarum (strain B9601-Y2)</name>
    <dbReference type="NCBI Taxonomy" id="1155777"/>
    <lineage>
        <taxon>Bacteria</taxon>
        <taxon>Bacillati</taxon>
        <taxon>Bacillota</taxon>
        <taxon>Bacilli</taxon>
        <taxon>Bacillales</taxon>
        <taxon>Bacillaceae</taxon>
        <taxon>Bacillus</taxon>
        <taxon>Bacillus amyloliquefaciens group</taxon>
    </lineage>
</organism>
<dbReference type="Proteomes" id="UP000002878">
    <property type="component" value="Chromosome"/>
</dbReference>
<proteinExistence type="predicted"/>
<protein>
    <submittedName>
        <fullName evidence="1">Uncharacterized protein</fullName>
    </submittedName>
</protein>
<evidence type="ECO:0000313" key="2">
    <source>
        <dbReference type="Proteomes" id="UP000002878"/>
    </source>
</evidence>
<name>I2C0Z6_BACAY</name>
<dbReference type="AlphaFoldDB" id="I2C0Z6"/>
<accession>I2C0Z6</accession>
<reference evidence="1 2" key="1">
    <citation type="journal article" date="2012" name="J. Biotechnol.">
        <title>Genome sequence of the plant growth promoting strain Bacillus amyloliquefaciens subsp. plantarum B9601-Y2 and expression of mersacidin and other secondary metabolites.</title>
        <authorList>
            <person name="He P."/>
            <person name="Hao K."/>
            <person name="Blom J."/>
            <person name="Ruckert C."/>
            <person name="Vater J."/>
            <person name="Mao Z."/>
            <person name="Wu Y."/>
            <person name="Hou M."/>
            <person name="He P."/>
            <person name="He Y."/>
            <person name="Borriss R."/>
        </authorList>
    </citation>
    <scope>NUCLEOTIDE SEQUENCE [LARGE SCALE GENOMIC DNA]</scope>
    <source>
        <strain evidence="1">Y2</strain>
    </source>
</reference>
<evidence type="ECO:0000313" key="1">
    <source>
        <dbReference type="EMBL" id="AFJ60320.1"/>
    </source>
</evidence>
<gene>
    <name evidence="1" type="ORF">MUS_0238</name>
</gene>
<sequence length="40" mass="4674">MRKANTFPKQKVFGQRPEHLFSAGSLTKRKASITLFIYFQ</sequence>
<dbReference type="HOGENOM" id="CLU_3284273_0_0_9"/>